<name>A0A1H8Y486_9PSEU</name>
<evidence type="ECO:0000313" key="2">
    <source>
        <dbReference type="EMBL" id="SEP46985.1"/>
    </source>
</evidence>
<dbReference type="STRING" id="394193.SAMN04489732_11110"/>
<reference evidence="2 3" key="1">
    <citation type="submission" date="2016-10" db="EMBL/GenBank/DDBJ databases">
        <authorList>
            <person name="de Groot N.N."/>
        </authorList>
    </citation>
    <scope>NUCLEOTIDE SEQUENCE [LARGE SCALE GENOMIC DNA]</scope>
    <source>
        <strain evidence="2 3">DSM 44993</strain>
    </source>
</reference>
<organism evidence="2 3">
    <name type="scientific">Amycolatopsis saalfeldensis</name>
    <dbReference type="NCBI Taxonomy" id="394193"/>
    <lineage>
        <taxon>Bacteria</taxon>
        <taxon>Bacillati</taxon>
        <taxon>Actinomycetota</taxon>
        <taxon>Actinomycetes</taxon>
        <taxon>Pseudonocardiales</taxon>
        <taxon>Pseudonocardiaceae</taxon>
        <taxon>Amycolatopsis</taxon>
    </lineage>
</organism>
<evidence type="ECO:0000313" key="3">
    <source>
        <dbReference type="Proteomes" id="UP000198582"/>
    </source>
</evidence>
<evidence type="ECO:0000256" key="1">
    <source>
        <dbReference type="SAM" id="MobiDB-lite"/>
    </source>
</evidence>
<feature type="compositionally biased region" description="Pro residues" evidence="1">
    <location>
        <begin position="21"/>
        <end position="35"/>
    </location>
</feature>
<sequence>MGFFRRTARNTPVAKQTAAPVKPPSPATPATPRPTPDGRSVTFSDNAAMESWKQKVAEFGLTVGGVEFNGQASYLTLNGPDAERAKEFLQGEFVDRELYYVVVETPDGVWGVDIEGLYLENLRPWQLETDSADCGVPAGSIAGPTSAVQSAMRGSHNNFLVWVGCGRCEHRWIDGVRYQDKTLARCPKCRARNLVDSSNITMYVVEDSPQATSPLSTSGSGSGSEDHSADEERRAEVSARFASLMDANQRHFGGLTDEQKALATDWRQLDAIIAGAVTGWESPPDWLARVLEIRKIGHQLNREGGVRLMTETIAQAERVSEFRLIEATIPLFWQGIGDWKG</sequence>
<proteinExistence type="predicted"/>
<feature type="region of interest" description="Disordered" evidence="1">
    <location>
        <begin position="1"/>
        <end position="39"/>
    </location>
</feature>
<feature type="compositionally biased region" description="Basic and acidic residues" evidence="1">
    <location>
        <begin position="224"/>
        <end position="235"/>
    </location>
</feature>
<dbReference type="Proteomes" id="UP000198582">
    <property type="component" value="Unassembled WGS sequence"/>
</dbReference>
<feature type="region of interest" description="Disordered" evidence="1">
    <location>
        <begin position="206"/>
        <end position="235"/>
    </location>
</feature>
<keyword evidence="3" id="KW-1185">Reference proteome</keyword>
<dbReference type="EMBL" id="FOEF01000011">
    <property type="protein sequence ID" value="SEP46985.1"/>
    <property type="molecule type" value="Genomic_DNA"/>
</dbReference>
<dbReference type="AlphaFoldDB" id="A0A1H8Y486"/>
<accession>A0A1H8Y486</accession>
<protein>
    <submittedName>
        <fullName evidence="2">Uncharacterized protein</fullName>
    </submittedName>
</protein>
<gene>
    <name evidence="2" type="ORF">SAMN04489732_11110</name>
</gene>